<dbReference type="GO" id="GO:0007017">
    <property type="term" value="P:microtubule-based process"/>
    <property type="evidence" value="ECO:0007669"/>
    <property type="project" value="InterPro"/>
</dbReference>
<dbReference type="CDD" id="cd21452">
    <property type="entry name" value="DLC-like_DYNLL1_DYNLL2"/>
    <property type="match status" value="1"/>
</dbReference>
<keyword evidence="6" id="KW-0505">Motor protein</keyword>
<reference evidence="9" key="1">
    <citation type="submission" date="2013-10" db="EMBL/GenBank/DDBJ databases">
        <title>Genomic analysis of the causative agents of coccidiosis in chickens.</title>
        <authorList>
            <person name="Reid A.J."/>
            <person name="Blake D."/>
            <person name="Billington K."/>
            <person name="Browne H."/>
            <person name="Dunn M."/>
            <person name="Hung S."/>
            <person name="Kawahara F."/>
            <person name="Miranda-Saavedra D."/>
            <person name="Mourier T."/>
            <person name="Nagra H."/>
            <person name="Otto T.D."/>
            <person name="Rawlings N."/>
            <person name="Sanchez A."/>
            <person name="Sanders M."/>
            <person name="Subramaniam C."/>
            <person name="Tay Y."/>
            <person name="Dear P."/>
            <person name="Doerig C."/>
            <person name="Gruber A."/>
            <person name="Parkinson J."/>
            <person name="Shirley M."/>
            <person name="Wan K.L."/>
            <person name="Berriman M."/>
            <person name="Tomley F."/>
            <person name="Pain A."/>
        </authorList>
    </citation>
    <scope>NUCLEOTIDE SEQUENCE</scope>
    <source>
        <strain evidence="9">Houghton</strain>
    </source>
</reference>
<dbReference type="EMBL" id="HG670597">
    <property type="protein sequence ID" value="CDI77240.1"/>
    <property type="molecule type" value="Genomic_DNA"/>
</dbReference>
<gene>
    <name evidence="9" type="ORF">EAH_00022790</name>
</gene>
<evidence type="ECO:0000313" key="9">
    <source>
        <dbReference type="EMBL" id="CDI77240.1"/>
    </source>
</evidence>
<evidence type="ECO:0008006" key="11">
    <source>
        <dbReference type="Google" id="ProtNLM"/>
    </source>
</evidence>
<feature type="compositionally biased region" description="Low complexity" evidence="8">
    <location>
        <begin position="162"/>
        <end position="175"/>
    </location>
</feature>
<dbReference type="FunFam" id="3.30.740.10:FF:000001">
    <property type="entry name" value="Dynein light chain"/>
    <property type="match status" value="1"/>
</dbReference>
<evidence type="ECO:0000256" key="3">
    <source>
        <dbReference type="ARBA" id="ARBA00022490"/>
    </source>
</evidence>
<dbReference type="GeneID" id="25270349"/>
<dbReference type="SUPFAM" id="SSF54648">
    <property type="entry name" value="DLC"/>
    <property type="match status" value="1"/>
</dbReference>
<evidence type="ECO:0000256" key="7">
    <source>
        <dbReference type="ARBA" id="ARBA00023212"/>
    </source>
</evidence>
<evidence type="ECO:0000313" key="10">
    <source>
        <dbReference type="Proteomes" id="UP000018050"/>
    </source>
</evidence>
<dbReference type="VEuPathDB" id="ToxoDB:EAH_00022790"/>
<dbReference type="InterPro" id="IPR001372">
    <property type="entry name" value="Dynein_light_chain_typ-1/2"/>
</dbReference>
<name>U6GAT5_EIMAC</name>
<dbReference type="InterPro" id="IPR037177">
    <property type="entry name" value="DLC_sf"/>
</dbReference>
<dbReference type="RefSeq" id="XP_013252366.1">
    <property type="nucleotide sequence ID" value="XM_013396912.1"/>
</dbReference>
<evidence type="ECO:0000256" key="5">
    <source>
        <dbReference type="ARBA" id="ARBA00023017"/>
    </source>
</evidence>
<keyword evidence="5" id="KW-0243">Dynein</keyword>
<keyword evidence="4" id="KW-0493">Microtubule</keyword>
<keyword evidence="10" id="KW-1185">Reference proteome</keyword>
<dbReference type="GO" id="GO:0005874">
    <property type="term" value="C:microtubule"/>
    <property type="evidence" value="ECO:0007669"/>
    <property type="project" value="UniProtKB-KW"/>
</dbReference>
<feature type="region of interest" description="Disordered" evidence="8">
    <location>
        <begin position="67"/>
        <end position="88"/>
    </location>
</feature>
<comment type="subcellular location">
    <subcellularLocation>
        <location evidence="1">Cytoplasm</location>
        <location evidence="1">Cytoskeleton</location>
    </subcellularLocation>
</comment>
<dbReference type="InterPro" id="IPR019763">
    <property type="entry name" value="Dynein_light_1/2_CS"/>
</dbReference>
<comment type="similarity">
    <text evidence="2">Belongs to the dynein light chain family.</text>
</comment>
<reference evidence="9" key="2">
    <citation type="submission" date="2013-10" db="EMBL/GenBank/DDBJ databases">
        <authorList>
            <person name="Aslett M."/>
        </authorList>
    </citation>
    <scope>NUCLEOTIDE SEQUENCE</scope>
    <source>
        <strain evidence="9">Houghton</strain>
    </source>
</reference>
<dbReference type="PROSITE" id="PS01239">
    <property type="entry name" value="DYNEIN_LIGHT_1"/>
    <property type="match status" value="1"/>
</dbReference>
<dbReference type="SMART" id="SM01375">
    <property type="entry name" value="Dynein_light"/>
    <property type="match status" value="1"/>
</dbReference>
<keyword evidence="7" id="KW-0206">Cytoskeleton</keyword>
<dbReference type="Pfam" id="PF01221">
    <property type="entry name" value="Dynein_light"/>
    <property type="match status" value="1"/>
</dbReference>
<dbReference type="OrthoDB" id="10033309at2759"/>
<organism evidence="9 10">
    <name type="scientific">Eimeria acervulina</name>
    <name type="common">Coccidian parasite</name>
    <dbReference type="NCBI Taxonomy" id="5801"/>
    <lineage>
        <taxon>Eukaryota</taxon>
        <taxon>Sar</taxon>
        <taxon>Alveolata</taxon>
        <taxon>Apicomplexa</taxon>
        <taxon>Conoidasida</taxon>
        <taxon>Coccidia</taxon>
        <taxon>Eucoccidiorida</taxon>
        <taxon>Eimeriorina</taxon>
        <taxon>Eimeriidae</taxon>
        <taxon>Eimeria</taxon>
    </lineage>
</organism>
<feature type="region of interest" description="Disordered" evidence="8">
    <location>
        <begin position="194"/>
        <end position="213"/>
    </location>
</feature>
<sequence>MAALLHISRLRQALLSSARDAGEVLTKAFRADEASRVSQVVAAFLDGPHASGAAAALPTAAADTQSSSQVSALATDLPAPGDAPEQGKMTSSIPVFEPILERAASPRDSFAELRSSTNATRGFGSRLDESEGWFLTDIISGCEEGSVHAYMVRNGTHGSGGSSVSSSSSRSRGHGSMVMVSSVESLLSADRDVDDIDGLSSGGSSKDEEDSQPRLVAPIVLSGVYPSTGTIAEDDTQAAADLEEQMEQDTLPLLSALGKQCDDEAIYIVNRRPICWDGGRFYMIEAGHGWISYQSLEHLLSFLRETVKVFGADHLRKTKFLLPVGEAEVFLDELQKIVPYSLKDFFSAAKAGMLTEAAVAWGAAAEVGAATAATASVPAAAAGAAAATAAAETAAAATGAASVYGVCSTAIALTPWVILIGGFAYGVYCAKPAGKQAVLEQVAQPTDILVLHTAQKSEWGALALTLARQKLWQQYQASKQLLQRDVLNVVFFLIATKRPAPEQQLAECAQGNSGRLNLLTALRIAGTFTGIIHVGIGTSTFDMSAVNTKQDGRLHTVGTLAGAVLLHVIPRKGDVERIAPLTIRAAQSHQAAMCTVEHPVALGPGPSYLLCVTRMWDRKFVIRNADMPDEMQQDAIDCANQALERYNIEKDIAAHIKKEFDRKHNPTWHCVVGRNFGSYVTHETHNFIYFYIGQVAVLLFKSG</sequence>
<dbReference type="PANTHER" id="PTHR11886">
    <property type="entry name" value="DYNEIN LIGHT CHAIN"/>
    <property type="match status" value="1"/>
</dbReference>
<protein>
    <recommendedName>
        <fullName evidence="11">Dynein light chain</fullName>
    </recommendedName>
</protein>
<keyword evidence="3" id="KW-0963">Cytoplasm</keyword>
<evidence type="ECO:0000256" key="8">
    <source>
        <dbReference type="SAM" id="MobiDB-lite"/>
    </source>
</evidence>
<dbReference type="GO" id="GO:0045505">
    <property type="term" value="F:dynein intermediate chain binding"/>
    <property type="evidence" value="ECO:0007669"/>
    <property type="project" value="TreeGrafter"/>
</dbReference>
<evidence type="ECO:0000256" key="1">
    <source>
        <dbReference type="ARBA" id="ARBA00004245"/>
    </source>
</evidence>
<evidence type="ECO:0000256" key="6">
    <source>
        <dbReference type="ARBA" id="ARBA00023175"/>
    </source>
</evidence>
<dbReference type="AlphaFoldDB" id="U6GAT5"/>
<proteinExistence type="inferred from homology"/>
<accession>U6GAT5</accession>
<feature type="region of interest" description="Disordered" evidence="8">
    <location>
        <begin position="153"/>
        <end position="175"/>
    </location>
</feature>
<dbReference type="Proteomes" id="UP000018050">
    <property type="component" value="Unassembled WGS sequence"/>
</dbReference>
<dbReference type="Gene3D" id="3.30.740.10">
    <property type="entry name" value="Protein Inhibitor Of Neuronal Nitric Oxide Synthase"/>
    <property type="match status" value="1"/>
</dbReference>
<evidence type="ECO:0000256" key="4">
    <source>
        <dbReference type="ARBA" id="ARBA00022701"/>
    </source>
</evidence>
<dbReference type="PANTHER" id="PTHR11886:SF35">
    <property type="entry name" value="DYNEIN LIGHT CHAIN"/>
    <property type="match status" value="1"/>
</dbReference>
<dbReference type="GO" id="GO:0005868">
    <property type="term" value="C:cytoplasmic dynein complex"/>
    <property type="evidence" value="ECO:0007669"/>
    <property type="project" value="TreeGrafter"/>
</dbReference>
<evidence type="ECO:0000256" key="2">
    <source>
        <dbReference type="ARBA" id="ARBA00010156"/>
    </source>
</evidence>